<dbReference type="AlphaFoldDB" id="A0A0F9SUX9"/>
<dbReference type="PANTHER" id="PTHR42966:SF2">
    <property type="entry name" value="PSEUDAMINIC ACID SYNTHASE"/>
    <property type="match status" value="1"/>
</dbReference>
<comment type="caution">
    <text evidence="2">The sequence shown here is derived from an EMBL/GenBank/DDBJ whole genome shotgun (WGS) entry which is preliminary data.</text>
</comment>
<gene>
    <name evidence="2" type="ORF">LCGC14_0730490</name>
</gene>
<dbReference type="GO" id="GO:0047444">
    <property type="term" value="F:N-acylneuraminate-9-phosphate synthase activity"/>
    <property type="evidence" value="ECO:0007669"/>
    <property type="project" value="TreeGrafter"/>
</dbReference>
<dbReference type="GO" id="GO:0016051">
    <property type="term" value="P:carbohydrate biosynthetic process"/>
    <property type="evidence" value="ECO:0007669"/>
    <property type="project" value="InterPro"/>
</dbReference>
<evidence type="ECO:0000259" key="1">
    <source>
        <dbReference type="Pfam" id="PF03102"/>
    </source>
</evidence>
<accession>A0A0F9SUX9</accession>
<name>A0A0F9SUX9_9ZZZZ</name>
<dbReference type="EMBL" id="LAZR01001687">
    <property type="protein sequence ID" value="KKN40741.1"/>
    <property type="molecule type" value="Genomic_DNA"/>
</dbReference>
<dbReference type="SUPFAM" id="SSF51569">
    <property type="entry name" value="Aldolase"/>
    <property type="match status" value="1"/>
</dbReference>
<evidence type="ECO:0000313" key="2">
    <source>
        <dbReference type="EMBL" id="KKN40741.1"/>
    </source>
</evidence>
<proteinExistence type="predicted"/>
<dbReference type="InterPro" id="IPR051690">
    <property type="entry name" value="PseI-like"/>
</dbReference>
<dbReference type="PANTHER" id="PTHR42966">
    <property type="entry name" value="N-ACETYLNEURAMINATE SYNTHASE"/>
    <property type="match status" value="1"/>
</dbReference>
<dbReference type="InterPro" id="IPR013132">
    <property type="entry name" value="PseI/NeuA/B-like_N"/>
</dbReference>
<organism evidence="2">
    <name type="scientific">marine sediment metagenome</name>
    <dbReference type="NCBI Taxonomy" id="412755"/>
    <lineage>
        <taxon>unclassified sequences</taxon>
        <taxon>metagenomes</taxon>
        <taxon>ecological metagenomes</taxon>
    </lineage>
</organism>
<dbReference type="InterPro" id="IPR013785">
    <property type="entry name" value="Aldolase_TIM"/>
</dbReference>
<reference evidence="2" key="1">
    <citation type="journal article" date="2015" name="Nature">
        <title>Complex archaea that bridge the gap between prokaryotes and eukaryotes.</title>
        <authorList>
            <person name="Spang A."/>
            <person name="Saw J.H."/>
            <person name="Jorgensen S.L."/>
            <person name="Zaremba-Niedzwiedzka K."/>
            <person name="Martijn J."/>
            <person name="Lind A.E."/>
            <person name="van Eijk R."/>
            <person name="Schleper C."/>
            <person name="Guy L."/>
            <person name="Ettema T.J."/>
        </authorList>
    </citation>
    <scope>NUCLEOTIDE SEQUENCE</scope>
</reference>
<sequence>MPGSKISIKLPNGEMRKVFIIAETGAAHRKSYARCIALIDAARAAGADAVKFSAFKPEEMTLKSGDPPFVITEGPWSGRNLYDLYDEIAIPYEWLPDLRRATKSAGLEFILSVYHPNTVPILAELGVKTVKIASFELNYVELLTELAKDPYVKKILLSTGGGTEKEITAALEILKYKDVVLLYCVSEYPAKTSDMNLVMLEDMRKFGKKLGLSNHTQALSVPLMAVTLGACVIETHIKLDDDNLDASFAVFPDKFAAMVDIVRQAELIMGKVDYDRTKSYHRKKMNGEMLRVVWQKTSNAT</sequence>
<dbReference type="Pfam" id="PF03102">
    <property type="entry name" value="NeuB"/>
    <property type="match status" value="1"/>
</dbReference>
<protein>
    <recommendedName>
        <fullName evidence="1">PseI/NeuA/B-like domain-containing protein</fullName>
    </recommendedName>
</protein>
<dbReference type="Gene3D" id="3.20.20.70">
    <property type="entry name" value="Aldolase class I"/>
    <property type="match status" value="1"/>
</dbReference>
<feature type="domain" description="PseI/NeuA/B-like" evidence="1">
    <location>
        <begin position="38"/>
        <end position="272"/>
    </location>
</feature>